<comment type="caution">
    <text evidence="6">The sequence shown here is derived from an EMBL/GenBank/DDBJ whole genome shotgun (WGS) entry which is preliminary data.</text>
</comment>
<protein>
    <recommendedName>
        <fullName evidence="4">Histidine-containing phosphotransfer protein</fullName>
    </recommendedName>
</protein>
<dbReference type="GO" id="GO:0009736">
    <property type="term" value="P:cytokinin-activated signaling pathway"/>
    <property type="evidence" value="ECO:0007669"/>
    <property type="project" value="UniProtKB-KW"/>
</dbReference>
<dbReference type="STRING" id="106549.A0A540KDI6"/>
<proteinExistence type="predicted"/>
<evidence type="ECO:0000256" key="4">
    <source>
        <dbReference type="RuleBase" id="RU369004"/>
    </source>
</evidence>
<dbReference type="PANTHER" id="PTHR28242:SF30">
    <property type="entry name" value="HISTIDINE-CONTAINING PHOSPHOTRANSFER PROTEIN 2"/>
    <property type="match status" value="1"/>
</dbReference>
<gene>
    <name evidence="6" type="ORF">C1H46_042450</name>
</gene>
<dbReference type="EMBL" id="VIEB01001461">
    <property type="protein sequence ID" value="TQD72022.1"/>
    <property type="molecule type" value="Genomic_DNA"/>
</dbReference>
<comment type="function">
    <text evidence="4">Functions as a two-component phosphorelay mediators between cytokinin sensor histidine kinases and response regulators (B-type ARRs). Plays an important role in propagating cytokinin signal transduction.</text>
</comment>
<dbReference type="InterPro" id="IPR036641">
    <property type="entry name" value="HPT_dom_sf"/>
</dbReference>
<dbReference type="InterPro" id="IPR008207">
    <property type="entry name" value="Sig_transdc_His_kin_Hpt_dom"/>
</dbReference>
<evidence type="ECO:0000256" key="3">
    <source>
        <dbReference type="PROSITE-ProRule" id="PRU00110"/>
    </source>
</evidence>
<dbReference type="GO" id="GO:0043424">
    <property type="term" value="F:protein histidine kinase binding"/>
    <property type="evidence" value="ECO:0007669"/>
    <property type="project" value="UniProtKB-UniRule"/>
</dbReference>
<keyword evidence="3" id="KW-0597">Phosphoprotein</keyword>
<evidence type="ECO:0000259" key="5">
    <source>
        <dbReference type="PROSITE" id="PS50894"/>
    </source>
</evidence>
<evidence type="ECO:0000313" key="6">
    <source>
        <dbReference type="EMBL" id="TQD72022.1"/>
    </source>
</evidence>
<dbReference type="GO" id="GO:0005829">
    <property type="term" value="C:cytosol"/>
    <property type="evidence" value="ECO:0007669"/>
    <property type="project" value="UniProtKB-SubCell"/>
</dbReference>
<feature type="domain" description="HPt" evidence="5">
    <location>
        <begin position="74"/>
        <end position="178"/>
    </location>
</feature>
<dbReference type="GO" id="GO:0009927">
    <property type="term" value="F:histidine phosphotransfer kinase activity"/>
    <property type="evidence" value="ECO:0007669"/>
    <property type="project" value="UniProtKB-UniRule"/>
</dbReference>
<dbReference type="AlphaFoldDB" id="A0A540KDI6"/>
<organism evidence="6 7">
    <name type="scientific">Malus baccata</name>
    <name type="common">Siberian crab apple</name>
    <name type="synonym">Pyrus baccata</name>
    <dbReference type="NCBI Taxonomy" id="106549"/>
    <lineage>
        <taxon>Eukaryota</taxon>
        <taxon>Viridiplantae</taxon>
        <taxon>Streptophyta</taxon>
        <taxon>Embryophyta</taxon>
        <taxon>Tracheophyta</taxon>
        <taxon>Spermatophyta</taxon>
        <taxon>Magnoliopsida</taxon>
        <taxon>eudicotyledons</taxon>
        <taxon>Gunneridae</taxon>
        <taxon>Pentapetalae</taxon>
        <taxon>rosids</taxon>
        <taxon>fabids</taxon>
        <taxon>Rosales</taxon>
        <taxon>Rosaceae</taxon>
        <taxon>Amygdaloideae</taxon>
        <taxon>Maleae</taxon>
        <taxon>Malus</taxon>
    </lineage>
</organism>
<accession>A0A540KDI6</accession>
<comment type="domain">
    <text evidence="4">Histidine-containing phosphotransfer domain (HPt) contains an active histidine that mediates the phosphotransfer.</text>
</comment>
<dbReference type="InterPro" id="IPR045871">
    <property type="entry name" value="AHP1-5/YPD1"/>
</dbReference>
<keyword evidence="1 4" id="KW-0932">Cytokinin signaling pathway</keyword>
<dbReference type="PANTHER" id="PTHR28242">
    <property type="entry name" value="PHOSPHORELAY INTERMEDIATE PROTEIN YPD1"/>
    <property type="match status" value="1"/>
</dbReference>
<dbReference type="PROSITE" id="PS50894">
    <property type="entry name" value="HPT"/>
    <property type="match status" value="1"/>
</dbReference>
<dbReference type="GO" id="GO:0005634">
    <property type="term" value="C:nucleus"/>
    <property type="evidence" value="ECO:0007669"/>
    <property type="project" value="UniProtKB-SubCell"/>
</dbReference>
<evidence type="ECO:0000256" key="1">
    <source>
        <dbReference type="ARBA" id="ARBA00022864"/>
    </source>
</evidence>
<evidence type="ECO:0000313" key="7">
    <source>
        <dbReference type="Proteomes" id="UP000315295"/>
    </source>
</evidence>
<keyword evidence="7" id="KW-1185">Reference proteome</keyword>
<reference evidence="6 7" key="1">
    <citation type="journal article" date="2019" name="G3 (Bethesda)">
        <title>Sequencing of a Wild Apple (Malus baccata) Genome Unravels the Differences Between Cultivated and Wild Apple Species Regarding Disease Resistance and Cold Tolerance.</title>
        <authorList>
            <person name="Chen X."/>
        </authorList>
    </citation>
    <scope>NUCLEOTIDE SEQUENCE [LARGE SCALE GENOMIC DNA]</scope>
    <source>
        <strain evidence="7">cv. Shandingzi</strain>
        <tissue evidence="6">Leaves</tissue>
    </source>
</reference>
<dbReference type="GO" id="GO:0000160">
    <property type="term" value="P:phosphorelay signal transduction system"/>
    <property type="evidence" value="ECO:0007669"/>
    <property type="project" value="UniProtKB-UniRule"/>
</dbReference>
<evidence type="ECO:0000256" key="2">
    <source>
        <dbReference type="ARBA" id="ARBA00023012"/>
    </source>
</evidence>
<dbReference type="Gene3D" id="1.20.120.160">
    <property type="entry name" value="HPT domain"/>
    <property type="match status" value="1"/>
</dbReference>
<name>A0A540KDI6_MALBA</name>
<feature type="modified residue" description="Phosphohistidine" evidence="3">
    <location>
        <position position="117"/>
    </location>
</feature>
<keyword evidence="2 4" id="KW-0902">Two-component regulatory system</keyword>
<dbReference type="SUPFAM" id="SSF47226">
    <property type="entry name" value="Histidine-containing phosphotransfer domain, HPT domain"/>
    <property type="match status" value="1"/>
</dbReference>
<sequence length="189" mass="22053">MKPPVQIVILYRHAKPLRHSTSLYCFLSLSLSLWRKKMYGARLEQQLYDFTRSLQDQGILDDRFDQLKELDKETPGLAVEVIAMFIRDADYGIEGLERKLFRSKPVLNYPKVTDLTHKLKGISASVGGCRVAAACSELRESSLAYNKEKCFSDFDVVKREYIYLREKLHQILEMERTIIAPYDTKKRRK</sequence>
<comment type="subcellular location">
    <subcellularLocation>
        <location evidence="4">Cytoplasm</location>
        <location evidence="4">Cytosol</location>
    </subcellularLocation>
    <subcellularLocation>
        <location evidence="4">Nucleus</location>
    </subcellularLocation>
</comment>
<dbReference type="Proteomes" id="UP000315295">
    <property type="component" value="Unassembled WGS sequence"/>
</dbReference>